<dbReference type="SUPFAM" id="SSF52540">
    <property type="entry name" value="P-loop containing nucleoside triphosphate hydrolases"/>
    <property type="match status" value="1"/>
</dbReference>
<dbReference type="Gene3D" id="3.40.50.300">
    <property type="entry name" value="P-loop containing nucleotide triphosphate hydrolases"/>
    <property type="match status" value="2"/>
</dbReference>
<gene>
    <name evidence="1" type="ORF">ACFL2Z_04985</name>
</gene>
<dbReference type="PANTHER" id="PTHR11669">
    <property type="entry name" value="REPLICATION FACTOR C / DNA POLYMERASE III GAMMA-TAU SUBUNIT"/>
    <property type="match status" value="1"/>
</dbReference>
<dbReference type="InterPro" id="IPR050238">
    <property type="entry name" value="DNA_Rep/Repair_Clamp_Loader"/>
</dbReference>
<sequence length="485" mass="53095">MTVAMEDKRIVGNAHVRKSLERVAGSPHLGHAYLFFGPDGIGKRLAATSFARAINCTCGAGTPTAKGSGRGSGSGSGADLCESCRLMDAMNHPEFMVLQDLNKPRWIPRSRIREILNVGDGNGGGSAGGEWLDTYTGLLAGLLEKGYLEEPLPDTGTPLTVDGINLVTDKLFGRGSVPSKECYTPQPVSDEIRKSFDRGDLSEGEFNFLKMLFEFPLSVVPYRGAIPIAYVTTRKTWKFTRPIQPFLSVRTMLGGKKIVVIDDAHKMSAEAQNCILKTLEEPPPDSVLILVTSDKRALFETIVSRCQVVSFGRLTREETEEAVKGLLGEKWEGTGLISALSENCPGRLLELALENIDERLENVKEFFSGVADGRLAGSFRLSGAVMESAGRHRRNEVFECPTVTEALELVGFWIAQVLRVGAGLPDTTGVPAYAEALKHHSQSFERDALLRASEHLERSFDLVRWNVDMRLLLDTTLLRIARTLG</sequence>
<dbReference type="Proteomes" id="UP001594288">
    <property type="component" value="Unassembled WGS sequence"/>
</dbReference>
<organism evidence="1 2">
    <name type="scientific">Eiseniibacteriota bacterium</name>
    <dbReference type="NCBI Taxonomy" id="2212470"/>
    <lineage>
        <taxon>Bacteria</taxon>
        <taxon>Candidatus Eiseniibacteriota</taxon>
    </lineage>
</organism>
<name>A0ABV6YQ90_UNCEI</name>
<protein>
    <recommendedName>
        <fullName evidence="3">DNA polymerase III subunit delta</fullName>
    </recommendedName>
</protein>
<dbReference type="InterPro" id="IPR027417">
    <property type="entry name" value="P-loop_NTPase"/>
</dbReference>
<comment type="caution">
    <text evidence="1">The sequence shown here is derived from an EMBL/GenBank/DDBJ whole genome shotgun (WGS) entry which is preliminary data.</text>
</comment>
<evidence type="ECO:0008006" key="3">
    <source>
        <dbReference type="Google" id="ProtNLM"/>
    </source>
</evidence>
<dbReference type="PANTHER" id="PTHR11669:SF8">
    <property type="entry name" value="DNA POLYMERASE III SUBUNIT DELTA"/>
    <property type="match status" value="1"/>
</dbReference>
<evidence type="ECO:0000313" key="1">
    <source>
        <dbReference type="EMBL" id="MFC1800243.1"/>
    </source>
</evidence>
<proteinExistence type="predicted"/>
<reference evidence="1 2" key="1">
    <citation type="submission" date="2024-09" db="EMBL/GenBank/DDBJ databases">
        <authorList>
            <person name="D'Angelo T."/>
        </authorList>
    </citation>
    <scope>NUCLEOTIDE SEQUENCE [LARGE SCALE GENOMIC DNA]</scope>
    <source>
        <strain evidence="1">SAG AM-311-F02</strain>
    </source>
</reference>
<accession>A0ABV6YQ90</accession>
<dbReference type="EMBL" id="JBHPEI010000096">
    <property type="protein sequence ID" value="MFC1800243.1"/>
    <property type="molecule type" value="Genomic_DNA"/>
</dbReference>
<keyword evidence="2" id="KW-1185">Reference proteome</keyword>
<dbReference type="Pfam" id="PF13177">
    <property type="entry name" value="DNA_pol3_delta2"/>
    <property type="match status" value="2"/>
</dbReference>
<evidence type="ECO:0000313" key="2">
    <source>
        <dbReference type="Proteomes" id="UP001594288"/>
    </source>
</evidence>